<dbReference type="PANTHER" id="PTHR47618:SF1">
    <property type="entry name" value="BIFUNCTIONAL OLIGORIBONUCLEASE AND PAP PHOSPHATASE NRNA"/>
    <property type="match status" value="1"/>
</dbReference>
<gene>
    <name evidence="5" type="ORF">I7X12_03985</name>
</gene>
<evidence type="ECO:0000313" key="5">
    <source>
        <dbReference type="EMBL" id="QPV63800.1"/>
    </source>
</evidence>
<dbReference type="InterPro" id="IPR051319">
    <property type="entry name" value="Oligoribo/pAp-PDE_c-di-AMP_PDE"/>
</dbReference>
<dbReference type="EMBL" id="CP065856">
    <property type="protein sequence ID" value="QPV63800.1"/>
    <property type="molecule type" value="Genomic_DNA"/>
</dbReference>
<evidence type="ECO:0000259" key="2">
    <source>
        <dbReference type="Pfam" id="PF01368"/>
    </source>
</evidence>
<dbReference type="Gene3D" id="3.40.50.720">
    <property type="entry name" value="NAD(P)-binding Rossmann-like Domain"/>
    <property type="match status" value="1"/>
</dbReference>
<accession>A0A7T3FZW4</accession>
<sequence length="532" mass="56149">MTARLVLGTGSLAGSLVTELRERRGRLAVLADDENAVRTLREEGVVAEVGDPTDEAALRECRRPDTVAVATANAATNVAAAEAVASVYPGAFVLAYAPAETTDEQRAALSATADELVDARAAATDWLDDRVGDDGLRTRKLTAALRDVEGRLAIVTHDNPDPDAIASAVALARIAEATGVEADVCYFGNITHQENRAFVNLLEFDLSRLEPGAELSEYGGVALVDHSRPGVNDGLAEETAVDIVIDHHPPRYPVEARFVDLRSDVGATSTLLVDYLRTLDITPSREVATGLLFGIRIDTDEYTREVSVADFEATAYLVPHADAGTLDRIESPSMSADTLDTIARAISDRQRHGPALLSGVGELTDRDALAQAADRLLDLEDVTTTLVYGIMDGTIYVSARARGTDLDLGETLRDAFGQIGSAGGHADMAGAQISLGLLDAIDADDESLSEILDAIVTDRFLDAMGSRNHRVLTGLYPDDYHGTGPGEPLSLDRIAGAAVGSGRDGADDGSDEPDATDDDTADGGGATDDERR</sequence>
<dbReference type="SUPFAM" id="SSF64182">
    <property type="entry name" value="DHH phosphoesterases"/>
    <property type="match status" value="1"/>
</dbReference>
<evidence type="ECO:0000256" key="1">
    <source>
        <dbReference type="SAM" id="MobiDB-lite"/>
    </source>
</evidence>
<evidence type="ECO:0000259" key="3">
    <source>
        <dbReference type="Pfam" id="PF02254"/>
    </source>
</evidence>
<dbReference type="GO" id="GO:0003676">
    <property type="term" value="F:nucleic acid binding"/>
    <property type="evidence" value="ECO:0007669"/>
    <property type="project" value="InterPro"/>
</dbReference>
<proteinExistence type="predicted"/>
<dbReference type="RefSeq" id="WP_198062580.1">
    <property type="nucleotide sequence ID" value="NZ_CP065856.1"/>
</dbReference>
<dbReference type="Gene3D" id="3.90.1640.10">
    <property type="entry name" value="inorganic pyrophosphatase (n-terminal core)"/>
    <property type="match status" value="1"/>
</dbReference>
<dbReference type="InterPro" id="IPR003148">
    <property type="entry name" value="RCK_N"/>
</dbReference>
<feature type="domain" description="DDH" evidence="2">
    <location>
        <begin position="153"/>
        <end position="295"/>
    </location>
</feature>
<dbReference type="InterPro" id="IPR038763">
    <property type="entry name" value="DHH_sf"/>
</dbReference>
<name>A0A7T3FZW4_9EURY</name>
<protein>
    <submittedName>
        <fullName evidence="5">DHH family phosphoesterase</fullName>
    </submittedName>
</protein>
<dbReference type="Pfam" id="PF01368">
    <property type="entry name" value="DHH"/>
    <property type="match status" value="1"/>
</dbReference>
<dbReference type="OrthoDB" id="350705at2157"/>
<reference evidence="5 6" key="1">
    <citation type="submission" date="2020-12" db="EMBL/GenBank/DDBJ databases">
        <title>Halosimplex halophilum sp. nov. and Halosimplex salinum sp. nov., two new members of the genus Halosimplex.</title>
        <authorList>
            <person name="Cui H.L."/>
        </authorList>
    </citation>
    <scope>NUCLEOTIDE SEQUENCE [LARGE SCALE GENOMIC DNA]</scope>
    <source>
        <strain evidence="5 6">YGH94</strain>
    </source>
</reference>
<feature type="region of interest" description="Disordered" evidence="1">
    <location>
        <begin position="483"/>
        <end position="532"/>
    </location>
</feature>
<keyword evidence="6" id="KW-1185">Reference proteome</keyword>
<feature type="domain" description="RCK N-terminal" evidence="3">
    <location>
        <begin position="5"/>
        <end position="117"/>
    </location>
</feature>
<dbReference type="Pfam" id="PF02272">
    <property type="entry name" value="DHHA1"/>
    <property type="match status" value="1"/>
</dbReference>
<dbReference type="GO" id="GO:0006813">
    <property type="term" value="P:potassium ion transport"/>
    <property type="evidence" value="ECO:0007669"/>
    <property type="project" value="InterPro"/>
</dbReference>
<dbReference type="InterPro" id="IPR001667">
    <property type="entry name" value="DDH_dom"/>
</dbReference>
<dbReference type="PANTHER" id="PTHR47618">
    <property type="entry name" value="BIFUNCTIONAL OLIGORIBONUCLEASE AND PAP PHOSPHATASE NRNA"/>
    <property type="match status" value="1"/>
</dbReference>
<dbReference type="AlphaFoldDB" id="A0A7T3FZW4"/>
<evidence type="ECO:0000313" key="6">
    <source>
        <dbReference type="Proteomes" id="UP000595001"/>
    </source>
</evidence>
<organism evidence="5 6">
    <name type="scientific">Halosimplex litoreum</name>
    <dbReference type="NCBI Taxonomy" id="1198301"/>
    <lineage>
        <taxon>Archaea</taxon>
        <taxon>Methanobacteriati</taxon>
        <taxon>Methanobacteriota</taxon>
        <taxon>Stenosarchaea group</taxon>
        <taxon>Halobacteria</taxon>
        <taxon>Halobacteriales</taxon>
        <taxon>Haloarculaceae</taxon>
        <taxon>Halosimplex</taxon>
    </lineage>
</organism>
<dbReference type="InterPro" id="IPR036291">
    <property type="entry name" value="NAD(P)-bd_dom_sf"/>
</dbReference>
<dbReference type="SUPFAM" id="SSF51735">
    <property type="entry name" value="NAD(P)-binding Rossmann-fold domains"/>
    <property type="match status" value="1"/>
</dbReference>
<dbReference type="GeneID" id="60587624"/>
<feature type="domain" description="DHHA1" evidence="4">
    <location>
        <begin position="357"/>
        <end position="441"/>
    </location>
</feature>
<dbReference type="Proteomes" id="UP000595001">
    <property type="component" value="Chromosome"/>
</dbReference>
<dbReference type="KEGG" id="hlt:I7X12_03985"/>
<dbReference type="InterPro" id="IPR003156">
    <property type="entry name" value="DHHA1_dom"/>
</dbReference>
<dbReference type="Pfam" id="PF02254">
    <property type="entry name" value="TrkA_N"/>
    <property type="match status" value="1"/>
</dbReference>
<feature type="compositionally biased region" description="Acidic residues" evidence="1">
    <location>
        <begin position="507"/>
        <end position="521"/>
    </location>
</feature>
<evidence type="ECO:0000259" key="4">
    <source>
        <dbReference type="Pfam" id="PF02272"/>
    </source>
</evidence>